<dbReference type="Pfam" id="PF05420">
    <property type="entry name" value="BCSC_C"/>
    <property type="match status" value="1"/>
</dbReference>
<evidence type="ECO:0000256" key="3">
    <source>
        <dbReference type="ARBA" id="ARBA00022737"/>
    </source>
</evidence>
<feature type="region of interest" description="Disordered" evidence="7">
    <location>
        <begin position="234"/>
        <end position="254"/>
    </location>
</feature>
<evidence type="ECO:0000259" key="9">
    <source>
        <dbReference type="Pfam" id="PF05420"/>
    </source>
</evidence>
<evidence type="ECO:0000256" key="7">
    <source>
        <dbReference type="SAM" id="MobiDB-lite"/>
    </source>
</evidence>
<dbReference type="InterPro" id="IPR011990">
    <property type="entry name" value="TPR-like_helical_dom_sf"/>
</dbReference>
<dbReference type="Pfam" id="PF13181">
    <property type="entry name" value="TPR_8"/>
    <property type="match status" value="1"/>
</dbReference>
<dbReference type="SUPFAM" id="SSF48452">
    <property type="entry name" value="TPR-like"/>
    <property type="match status" value="4"/>
</dbReference>
<dbReference type="Pfam" id="PF13432">
    <property type="entry name" value="TPR_16"/>
    <property type="match status" value="2"/>
</dbReference>
<evidence type="ECO:0000313" key="10">
    <source>
        <dbReference type="EMBL" id="AEU36507.1"/>
    </source>
</evidence>
<dbReference type="InterPro" id="IPR019734">
    <property type="entry name" value="TPR_rpt"/>
</dbReference>
<dbReference type="PANTHER" id="PTHR12558:SF13">
    <property type="entry name" value="CELL DIVISION CYCLE PROTEIN 27 HOMOLOG"/>
    <property type="match status" value="1"/>
</dbReference>
<keyword evidence="4 6" id="KW-0802">TPR repeat</keyword>
<gene>
    <name evidence="10" type="ordered locus">AciX8_2184</name>
</gene>
<evidence type="ECO:0000256" key="5">
    <source>
        <dbReference type="ARBA" id="ARBA00022916"/>
    </source>
</evidence>
<dbReference type="eggNOG" id="COG0457">
    <property type="taxonomic scope" value="Bacteria"/>
</dbReference>
<accession>G8NVC6</accession>
<evidence type="ECO:0000256" key="4">
    <source>
        <dbReference type="ARBA" id="ARBA00022803"/>
    </source>
</evidence>
<feature type="compositionally biased region" description="Polar residues" evidence="7">
    <location>
        <begin position="995"/>
        <end position="1007"/>
    </location>
</feature>
<dbReference type="KEGG" id="gma:AciX8_2184"/>
<feature type="chain" id="PRO_5003512060" evidence="8">
    <location>
        <begin position="28"/>
        <end position="1516"/>
    </location>
</feature>
<feature type="region of interest" description="Disordered" evidence="7">
    <location>
        <begin position="947"/>
        <end position="1026"/>
    </location>
</feature>
<feature type="repeat" description="TPR" evidence="6">
    <location>
        <begin position="333"/>
        <end position="366"/>
    </location>
</feature>
<dbReference type="Gene3D" id="1.25.40.10">
    <property type="entry name" value="Tetratricopeptide repeat domain"/>
    <property type="match status" value="5"/>
</dbReference>
<feature type="signal peptide" evidence="8">
    <location>
        <begin position="1"/>
        <end position="27"/>
    </location>
</feature>
<dbReference type="PANTHER" id="PTHR12558">
    <property type="entry name" value="CELL DIVISION CYCLE 16,23,27"/>
    <property type="match status" value="1"/>
</dbReference>
<keyword evidence="5" id="KW-0135">Cellulose biosynthesis</keyword>
<dbReference type="STRING" id="682795.AciX8_2184"/>
<dbReference type="EMBL" id="CP003130">
    <property type="protein sequence ID" value="AEU36507.1"/>
    <property type="molecule type" value="Genomic_DNA"/>
</dbReference>
<keyword evidence="11" id="KW-1185">Reference proteome</keyword>
<sequence length="1516" mass="163590">MAKMSSPVLKRLLPIVFCLIVSAPVRAAAADSPAIKMLLNRATSQAQSGHLDLAISTWKQVLAADPNNIEALRDLAGAEMRQGHQEAADIYIQRLRKSGANETTIRDLLAIHTQSSDLELLHQAAILTKSGKYGEAMEIYRQLYGKNPPAGEVALVYYDTEAALPADRVHAIEGLRKLAQQFPSDERYSVTLGRVLTYDANTRTEGISLLRRYPNNQDAGDALKQALGWAERSEGSSLAAASEPSTPQQRPPMSGVELAAGYRALNSGNLLLADQHFRASLAHEVTHGQANAGLGYVSMRQQDFSEAVHQFEQARSGGDQDASLMQALSTSRFFSFMKTGQSALDSDDTTAAIANYRSALALKPDNPDALSALGGAFLRTGHPKDAVPYLERAVRVDSSSSLSWRGLFLAQSQSAEFSAAISTAERIPVNLRTKLENDPEFLQSLAADYAAIGQQSQSDHVLTRALALAQADSDNESSTAAQLRYASLLLAAKRYNTASRVYRRILTTDSDNGDAWSGLVSSDHLAGRDAEALREFRQMPASVSSTEQDNPGFLSMLAGIYQSQDQISAAREALNRALKIAPSLSIRLQLASMELSSGDKQYAVEEYARIVDEHPGSKEAWIGWIEALHATTRDREALGQIREMPEDLSATLQNDAEYQQTLASIYSGAGNKARAFDAMEQANDIYASQGISPPISFQIQEGWLFLQSGQDARLSHVIQNLSNNDALTESQQAQLTQLYATWAVQRAAQLNLVGKHVEALAVLAAALRAFPSDISINNSLAAAYAADGDPKRAVMLYNRQDISKADASICEAAVRAALAAGDQKQALSWLQTSLDRFGKNGKILELAAEFEVKRGDSRKAAAYYRAALEAAGPPSIAELTASTVTSGSNRGASSASQDLFRMLSSSNDKLNQNQFDEIADTSRSNREALWPVRSTSNSDDNLIAHSEVEERGGYASLPPSETSAARRKSSHKPAVNQDLATDTYHDDLIPPPATVSHTATSYSARTNNNEDSHVANAPDYSPRAANPHINRVTHREAATGLAPDLPVSEAEAHYPAIPHGTLSDQPLQETLRDNTPPRHRTFNTGESIPTADSTLLDAMLTPVPSQTEALPPLTGSSNIVPQPLTPRQQIQDHLDAIESSSSPYLGGDSSVNYHNGQSGFDRLTIFSADVEGAAMINPGARFTLVVHPTLLQGGTTDAGATYQLGTLPLGAVSNAQTASGVGGELQLRTRSVGAALGYTPHGFPVENVTGRFLLQPNAGPVTLSFERQPIQDSQLSYAGLYDPGSATSSYSGNIWGGVITNAASVQVNHGDGISGWYMEIGGQYITGHHVENNRRIDGYGGAYWSVWENPNYGKLTVGMNFFGMHYANNQRLFTYGNGGYFSPEAYLLSNIPVTFDGHHGTRFHYQIAGAAGIQAFQEGASPYFPIDNSLQVAAKNPFTTEHTSVGVNYNLTGEGAYLITKNWHLGAFFSLDNANEYNNDRIGFFLRYAFHPQSLESPSGPTGLIKSQGLRPLLIP</sequence>
<proteinExistence type="predicted"/>
<evidence type="ECO:0000256" key="6">
    <source>
        <dbReference type="PROSITE-ProRule" id="PRU00339"/>
    </source>
</evidence>
<evidence type="ECO:0000256" key="1">
    <source>
        <dbReference type="ARBA" id="ARBA00005186"/>
    </source>
</evidence>
<name>G8NVC6_GRAMM</name>
<dbReference type="GO" id="GO:0030244">
    <property type="term" value="P:cellulose biosynthetic process"/>
    <property type="evidence" value="ECO:0007669"/>
    <property type="project" value="UniProtKB-KW"/>
</dbReference>
<dbReference type="PROSITE" id="PS50005">
    <property type="entry name" value="TPR"/>
    <property type="match status" value="2"/>
</dbReference>
<dbReference type="UniPathway" id="UPA00694"/>
<feature type="domain" description="Cellulose synthase operon C C-terminal" evidence="9">
    <location>
        <begin position="1162"/>
        <end position="1491"/>
    </location>
</feature>
<keyword evidence="3" id="KW-0677">Repeat</keyword>
<dbReference type="InterPro" id="IPR008410">
    <property type="entry name" value="BCSC_C"/>
</dbReference>
<evidence type="ECO:0000256" key="8">
    <source>
        <dbReference type="SAM" id="SignalP"/>
    </source>
</evidence>
<dbReference type="OrthoDB" id="174989at2"/>
<keyword evidence="2 8" id="KW-0732">Signal</keyword>
<comment type="pathway">
    <text evidence="1">Glycan metabolism; bacterial cellulose biosynthesis.</text>
</comment>
<dbReference type="SMART" id="SM00028">
    <property type="entry name" value="TPR"/>
    <property type="match status" value="10"/>
</dbReference>
<feature type="region of interest" description="Disordered" evidence="7">
    <location>
        <begin position="1057"/>
        <end position="1089"/>
    </location>
</feature>
<dbReference type="GO" id="GO:0019867">
    <property type="term" value="C:outer membrane"/>
    <property type="evidence" value="ECO:0007669"/>
    <property type="project" value="InterPro"/>
</dbReference>
<reference evidence="10 11" key="1">
    <citation type="submission" date="2011-11" db="EMBL/GenBank/DDBJ databases">
        <title>Complete sequence of Granulicella mallensis MP5ACTX8.</title>
        <authorList>
            <consortium name="US DOE Joint Genome Institute"/>
            <person name="Lucas S."/>
            <person name="Copeland A."/>
            <person name="Lapidus A."/>
            <person name="Cheng J.-F."/>
            <person name="Goodwin L."/>
            <person name="Pitluck S."/>
            <person name="Peters L."/>
            <person name="Lu M."/>
            <person name="Detter J.C."/>
            <person name="Han C."/>
            <person name="Tapia R."/>
            <person name="Land M."/>
            <person name="Hauser L."/>
            <person name="Kyrpides N."/>
            <person name="Ivanova N."/>
            <person name="Mikhailova N."/>
            <person name="Pagani I."/>
            <person name="Rawat S."/>
            <person name="Mannisto M."/>
            <person name="Haggblom M."/>
            <person name="Woyke T."/>
        </authorList>
    </citation>
    <scope>NUCLEOTIDE SEQUENCE [LARGE SCALE GENOMIC DNA]</scope>
    <source>
        <strain evidence="11">ATCC BAA-1857 / DSM 23137 / MP5ACTX8</strain>
    </source>
</reference>
<protein>
    <submittedName>
        <fullName evidence="10">Cellulose synthase operon C domain protein</fullName>
    </submittedName>
</protein>
<organism evidence="10 11">
    <name type="scientific">Granulicella mallensis (strain ATCC BAA-1857 / DSM 23137 / MP5ACTX8)</name>
    <dbReference type="NCBI Taxonomy" id="682795"/>
    <lineage>
        <taxon>Bacteria</taxon>
        <taxon>Pseudomonadati</taxon>
        <taxon>Acidobacteriota</taxon>
        <taxon>Terriglobia</taxon>
        <taxon>Terriglobales</taxon>
        <taxon>Acidobacteriaceae</taxon>
        <taxon>Granulicella</taxon>
    </lineage>
</organism>
<dbReference type="HOGENOM" id="CLU_001631_1_0_0"/>
<evidence type="ECO:0000313" key="11">
    <source>
        <dbReference type="Proteomes" id="UP000007113"/>
    </source>
</evidence>
<dbReference type="Proteomes" id="UP000007113">
    <property type="component" value="Chromosome"/>
</dbReference>
<feature type="repeat" description="TPR" evidence="6">
    <location>
        <begin position="367"/>
        <end position="400"/>
    </location>
</feature>
<evidence type="ECO:0000256" key="2">
    <source>
        <dbReference type="ARBA" id="ARBA00022729"/>
    </source>
</evidence>